<dbReference type="OrthoDB" id="5572844at2759"/>
<evidence type="ECO:0000313" key="2">
    <source>
        <dbReference type="Proteomes" id="UP000054477"/>
    </source>
</evidence>
<dbReference type="AlphaFoldDB" id="A0A0C9WGL2"/>
<proteinExistence type="predicted"/>
<sequence length="183" mass="20894">MFAFVQGFLFYHEKKTSGHFYSDSLYDPDTPSSSSNYSRTDLIKQTYTVFVDTESGRRKWHLIAYFTEESLGRLLFIKDIPWLAALRVPHGKYKSAKSPKGRPDHIFNPEAEIPEFSCLEHVPIDLPFRHQKGFTNCGSASSASDSNPNILAPLTYLQNITPPQRHPMDAKVLMLFKPLHGLF</sequence>
<dbReference type="Proteomes" id="UP000054477">
    <property type="component" value="Unassembled WGS sequence"/>
</dbReference>
<dbReference type="EMBL" id="KN839546">
    <property type="protein sequence ID" value="KIJ89639.1"/>
    <property type="molecule type" value="Genomic_DNA"/>
</dbReference>
<accession>A0A0C9WGL2</accession>
<evidence type="ECO:0000313" key="1">
    <source>
        <dbReference type="EMBL" id="KIJ89639.1"/>
    </source>
</evidence>
<keyword evidence="2" id="KW-1185">Reference proteome</keyword>
<dbReference type="HOGENOM" id="CLU_028895_2_0_1"/>
<organism evidence="1 2">
    <name type="scientific">Laccaria amethystina LaAM-08-1</name>
    <dbReference type="NCBI Taxonomy" id="1095629"/>
    <lineage>
        <taxon>Eukaryota</taxon>
        <taxon>Fungi</taxon>
        <taxon>Dikarya</taxon>
        <taxon>Basidiomycota</taxon>
        <taxon>Agaricomycotina</taxon>
        <taxon>Agaricomycetes</taxon>
        <taxon>Agaricomycetidae</taxon>
        <taxon>Agaricales</taxon>
        <taxon>Agaricineae</taxon>
        <taxon>Hydnangiaceae</taxon>
        <taxon>Laccaria</taxon>
    </lineage>
</organism>
<reference evidence="2" key="2">
    <citation type="submission" date="2015-01" db="EMBL/GenBank/DDBJ databases">
        <title>Evolutionary Origins and Diversification of the Mycorrhizal Mutualists.</title>
        <authorList>
            <consortium name="DOE Joint Genome Institute"/>
            <consortium name="Mycorrhizal Genomics Consortium"/>
            <person name="Kohler A."/>
            <person name="Kuo A."/>
            <person name="Nagy L.G."/>
            <person name="Floudas D."/>
            <person name="Copeland A."/>
            <person name="Barry K.W."/>
            <person name="Cichocki N."/>
            <person name="Veneault-Fourrey C."/>
            <person name="LaButti K."/>
            <person name="Lindquist E.A."/>
            <person name="Lipzen A."/>
            <person name="Lundell T."/>
            <person name="Morin E."/>
            <person name="Murat C."/>
            <person name="Riley R."/>
            <person name="Ohm R."/>
            <person name="Sun H."/>
            <person name="Tunlid A."/>
            <person name="Henrissat B."/>
            <person name="Grigoriev I.V."/>
            <person name="Hibbett D.S."/>
            <person name="Martin F."/>
        </authorList>
    </citation>
    <scope>NUCLEOTIDE SEQUENCE [LARGE SCALE GENOMIC DNA]</scope>
    <source>
        <strain evidence="2">LaAM-08-1</strain>
    </source>
</reference>
<gene>
    <name evidence="1" type="ORF">K443DRAFT_15918</name>
</gene>
<name>A0A0C9WGL2_9AGAR</name>
<reference evidence="1 2" key="1">
    <citation type="submission" date="2014-04" db="EMBL/GenBank/DDBJ databases">
        <authorList>
            <consortium name="DOE Joint Genome Institute"/>
            <person name="Kuo A."/>
            <person name="Kohler A."/>
            <person name="Nagy L.G."/>
            <person name="Floudas D."/>
            <person name="Copeland A."/>
            <person name="Barry K.W."/>
            <person name="Cichocki N."/>
            <person name="Veneault-Fourrey C."/>
            <person name="LaButti K."/>
            <person name="Lindquist E.A."/>
            <person name="Lipzen A."/>
            <person name="Lundell T."/>
            <person name="Morin E."/>
            <person name="Murat C."/>
            <person name="Sun H."/>
            <person name="Tunlid A."/>
            <person name="Henrissat B."/>
            <person name="Grigoriev I.V."/>
            <person name="Hibbett D.S."/>
            <person name="Martin F."/>
            <person name="Nordberg H.P."/>
            <person name="Cantor M.N."/>
            <person name="Hua S.X."/>
        </authorList>
    </citation>
    <scope>NUCLEOTIDE SEQUENCE [LARGE SCALE GENOMIC DNA]</scope>
    <source>
        <strain evidence="1 2">LaAM-08-1</strain>
    </source>
</reference>
<protein>
    <submittedName>
        <fullName evidence="1">Uncharacterized protein</fullName>
    </submittedName>
</protein>